<accession>A0A497XNB1</accession>
<sequence>MKRFILAGGLILSTQLYAVELGVKLGNARINWSGGNDSTTLEGYVAFYGEYLFPVTPVLSVGPNVELGYGKKSIGTFYCAGYGTCSVDLTYTTLELNAKAVLSVAPVLDLYGGAGISSNRFGLDAKDPVTDAPVGTIGNENGGGAQAFAGAQLKVGNFGAGLEYKYKAVDTESVDSVDVVALTLFVRF</sequence>
<dbReference type="EMBL" id="RCCJ01000001">
    <property type="protein sequence ID" value="RLJ70415.1"/>
    <property type="molecule type" value="Genomic_DNA"/>
</dbReference>
<comment type="caution">
    <text evidence="1">The sequence shown here is derived from an EMBL/GenBank/DDBJ whole genome shotgun (WGS) entry which is preliminary data.</text>
</comment>
<gene>
    <name evidence="1" type="ORF">BCF55_0687</name>
</gene>
<dbReference type="OrthoDB" id="468251at2"/>
<protein>
    <submittedName>
        <fullName evidence="1">Outer membrane protein with beta-barrel domain</fullName>
    </submittedName>
</protein>
<evidence type="ECO:0000313" key="1">
    <source>
        <dbReference type="EMBL" id="RLJ70415.1"/>
    </source>
</evidence>
<name>A0A497XNB1_9AQUI</name>
<dbReference type="AlphaFoldDB" id="A0A497XNB1"/>
<keyword evidence="2" id="KW-1185">Reference proteome</keyword>
<dbReference type="Proteomes" id="UP000267841">
    <property type="component" value="Unassembled WGS sequence"/>
</dbReference>
<dbReference type="InterPro" id="IPR011250">
    <property type="entry name" value="OMP/PagP_B-barrel"/>
</dbReference>
<reference evidence="1 2" key="1">
    <citation type="submission" date="2018-10" db="EMBL/GenBank/DDBJ databases">
        <title>Genomic Encyclopedia of Archaeal and Bacterial Type Strains, Phase II (KMG-II): from individual species to whole genera.</title>
        <authorList>
            <person name="Goeker M."/>
        </authorList>
    </citation>
    <scope>NUCLEOTIDE SEQUENCE [LARGE SCALE GENOMIC DNA]</scope>
    <source>
        <strain evidence="1 2">DSM 16510</strain>
    </source>
</reference>
<dbReference type="SUPFAM" id="SSF56925">
    <property type="entry name" value="OMPA-like"/>
    <property type="match status" value="1"/>
</dbReference>
<organism evidence="1 2">
    <name type="scientific">Hydrogenivirga caldilitoris</name>
    <dbReference type="NCBI Taxonomy" id="246264"/>
    <lineage>
        <taxon>Bacteria</taxon>
        <taxon>Pseudomonadati</taxon>
        <taxon>Aquificota</taxon>
        <taxon>Aquificia</taxon>
        <taxon>Aquificales</taxon>
        <taxon>Aquificaceae</taxon>
        <taxon>Hydrogenivirga</taxon>
    </lineage>
</organism>
<dbReference type="RefSeq" id="WP_121009993.1">
    <property type="nucleotide sequence ID" value="NZ_RCCJ01000001.1"/>
</dbReference>
<proteinExistence type="predicted"/>
<evidence type="ECO:0000313" key="2">
    <source>
        <dbReference type="Proteomes" id="UP000267841"/>
    </source>
</evidence>